<evidence type="ECO:0000313" key="1">
    <source>
        <dbReference type="EnsemblMetazoa" id="AALB014951-PA"/>
    </source>
</evidence>
<reference evidence="1 2" key="1">
    <citation type="journal article" date="2017" name="G3 (Bethesda)">
        <title>The Physical Genome Mapping of Anopheles albimanus Corrected Scaffold Misassemblies and Identified Interarm Rearrangements in Genus Anopheles.</title>
        <authorList>
            <person name="Artemov G.N."/>
            <person name="Peery A.N."/>
            <person name="Jiang X."/>
            <person name="Tu Z."/>
            <person name="Stegniy V.N."/>
            <person name="Sharakhova M.V."/>
            <person name="Sharakhov I.V."/>
        </authorList>
    </citation>
    <scope>NUCLEOTIDE SEQUENCE [LARGE SCALE GENOMIC DNA]</scope>
    <source>
        <strain evidence="1 2">ALBI9_A</strain>
    </source>
</reference>
<proteinExistence type="predicted"/>
<dbReference type="VEuPathDB" id="VectorBase:AALB014951"/>
<accession>A0A182FZD5</accession>
<evidence type="ECO:0000313" key="2">
    <source>
        <dbReference type="Proteomes" id="UP000069272"/>
    </source>
</evidence>
<keyword evidence="2" id="KW-1185">Reference proteome</keyword>
<dbReference type="Proteomes" id="UP000069272">
    <property type="component" value="Chromosome 3R"/>
</dbReference>
<sequence>MSVRWSCSFVAYACPVVPSGVCEPGATPSCGPLSVFSVVYPRVCPTRVAVHAAASLRHRVD</sequence>
<reference evidence="1" key="2">
    <citation type="submission" date="2022-08" db="UniProtKB">
        <authorList>
            <consortium name="EnsemblMetazoa"/>
        </authorList>
    </citation>
    <scope>IDENTIFICATION</scope>
    <source>
        <strain evidence="1">STECLA/ALBI9_A</strain>
    </source>
</reference>
<dbReference type="EnsemblMetazoa" id="AALB014951-RA">
    <property type="protein sequence ID" value="AALB014951-PA"/>
    <property type="gene ID" value="AALB014951"/>
</dbReference>
<dbReference type="AlphaFoldDB" id="A0A182FZD5"/>
<organism evidence="1 2">
    <name type="scientific">Anopheles albimanus</name>
    <name type="common">New world malaria mosquito</name>
    <dbReference type="NCBI Taxonomy" id="7167"/>
    <lineage>
        <taxon>Eukaryota</taxon>
        <taxon>Metazoa</taxon>
        <taxon>Ecdysozoa</taxon>
        <taxon>Arthropoda</taxon>
        <taxon>Hexapoda</taxon>
        <taxon>Insecta</taxon>
        <taxon>Pterygota</taxon>
        <taxon>Neoptera</taxon>
        <taxon>Endopterygota</taxon>
        <taxon>Diptera</taxon>
        <taxon>Nematocera</taxon>
        <taxon>Culicoidea</taxon>
        <taxon>Culicidae</taxon>
        <taxon>Anophelinae</taxon>
        <taxon>Anopheles</taxon>
    </lineage>
</organism>
<protein>
    <submittedName>
        <fullName evidence="1">Uncharacterized protein</fullName>
    </submittedName>
</protein>
<name>A0A182FZD5_ANOAL</name>